<name>A0A7V2ZH76_9BACT</name>
<accession>A0A7V2ZH76</accession>
<dbReference type="AlphaFoldDB" id="A0A7V2ZH76"/>
<dbReference type="PANTHER" id="PTHR35535">
    <property type="entry name" value="HEAT SHOCK PROTEIN HSLJ"/>
    <property type="match status" value="1"/>
</dbReference>
<comment type="caution">
    <text evidence="3">The sequence shown here is derived from an EMBL/GenBank/DDBJ whole genome shotgun (WGS) entry which is preliminary data.</text>
</comment>
<dbReference type="InterPro" id="IPR038670">
    <property type="entry name" value="HslJ-like_sf"/>
</dbReference>
<organism evidence="3">
    <name type="scientific">Ignavibacterium album</name>
    <dbReference type="NCBI Taxonomy" id="591197"/>
    <lineage>
        <taxon>Bacteria</taxon>
        <taxon>Pseudomonadati</taxon>
        <taxon>Ignavibacteriota</taxon>
        <taxon>Ignavibacteria</taxon>
        <taxon>Ignavibacteriales</taxon>
        <taxon>Ignavibacteriaceae</taxon>
        <taxon>Ignavibacterium</taxon>
    </lineage>
</organism>
<evidence type="ECO:0000259" key="2">
    <source>
        <dbReference type="Pfam" id="PF03724"/>
    </source>
</evidence>
<evidence type="ECO:0000256" key="1">
    <source>
        <dbReference type="SAM" id="SignalP"/>
    </source>
</evidence>
<feature type="chain" id="PRO_5031012245" evidence="1">
    <location>
        <begin position="22"/>
        <end position="269"/>
    </location>
</feature>
<dbReference type="EMBL" id="DSUJ01000002">
    <property type="protein sequence ID" value="HFI89906.1"/>
    <property type="molecule type" value="Genomic_DNA"/>
</dbReference>
<gene>
    <name evidence="3" type="ORF">ENS31_00080</name>
</gene>
<feature type="signal peptide" evidence="1">
    <location>
        <begin position="1"/>
        <end position="21"/>
    </location>
</feature>
<dbReference type="PANTHER" id="PTHR35535:SF2">
    <property type="entry name" value="DUF306 DOMAIN-CONTAINING PROTEIN"/>
    <property type="match status" value="1"/>
</dbReference>
<protein>
    <submittedName>
        <fullName evidence="3">META domain-containing protein</fullName>
    </submittedName>
</protein>
<evidence type="ECO:0000313" key="3">
    <source>
        <dbReference type="EMBL" id="HFI89906.1"/>
    </source>
</evidence>
<dbReference type="Pfam" id="PF03724">
    <property type="entry name" value="META"/>
    <property type="match status" value="1"/>
</dbReference>
<sequence>MKLFFLILPLLISLTSCCTSSNTQINKTDSLKISDEQVVNPSFYQEKFLKGIDFYARGNEPNWVLEIDFEKGISFSEMNGIEIKTPPVKGIKAQDADVTNFRAQIESGDISVTISGMECQDNMSGEMFDYNVRVQIRKGNEKDFTELSGCGKYLFDYRLNDIWVMEEMTGVELKKENLMKGLPMFEFHLAEKHFSGHAGCNQILGKIDVKGNKIRFGNLTSTKIACPDMTVERKVLLELNQNVFTYKIEKMKLTLESESGTKMIFRKVD</sequence>
<reference evidence="3" key="1">
    <citation type="journal article" date="2020" name="mSystems">
        <title>Genome- and Community-Level Interaction Insights into Carbon Utilization and Element Cycling Functions of Hydrothermarchaeota in Hydrothermal Sediment.</title>
        <authorList>
            <person name="Zhou Z."/>
            <person name="Liu Y."/>
            <person name="Xu W."/>
            <person name="Pan J."/>
            <person name="Luo Z.H."/>
            <person name="Li M."/>
        </authorList>
    </citation>
    <scope>NUCLEOTIDE SEQUENCE [LARGE SCALE GENOMIC DNA]</scope>
    <source>
        <strain evidence="3">SpSt-479</strain>
    </source>
</reference>
<dbReference type="InterPro" id="IPR053147">
    <property type="entry name" value="Hsp_HslJ-like"/>
</dbReference>
<proteinExistence type="predicted"/>
<feature type="domain" description="DUF306" evidence="2">
    <location>
        <begin position="161"/>
        <end position="263"/>
    </location>
</feature>
<dbReference type="PROSITE" id="PS51257">
    <property type="entry name" value="PROKAR_LIPOPROTEIN"/>
    <property type="match status" value="1"/>
</dbReference>
<dbReference type="InterPro" id="IPR005184">
    <property type="entry name" value="DUF306_Meta_HslJ"/>
</dbReference>
<dbReference type="Gene3D" id="2.40.128.270">
    <property type="match status" value="1"/>
</dbReference>
<keyword evidence="1" id="KW-0732">Signal</keyword>